<gene>
    <name evidence="4" type="ORF">HYQ43_07870</name>
</gene>
<evidence type="ECO:0000256" key="1">
    <source>
        <dbReference type="SAM" id="MobiDB-lite"/>
    </source>
</evidence>
<dbReference type="PANTHER" id="PTHR30373">
    <property type="entry name" value="UPF0603 PROTEIN YGCG"/>
    <property type="match status" value="1"/>
</dbReference>
<accession>A0A7H9BTC8</accession>
<proteinExistence type="predicted"/>
<evidence type="ECO:0000313" key="5">
    <source>
        <dbReference type="Proteomes" id="UP000509322"/>
    </source>
</evidence>
<dbReference type="Proteomes" id="UP000509322">
    <property type="component" value="Chromosome 1"/>
</dbReference>
<reference evidence="4 5" key="1">
    <citation type="submission" date="2020-07" db="EMBL/GenBank/DDBJ databases">
        <title>The complete genome of Paracoccus pantotrophus ACCC 10489.</title>
        <authorList>
            <person name="Si Y."/>
        </authorList>
    </citation>
    <scope>NUCLEOTIDE SEQUENCE [LARGE SCALE GENOMIC DNA]</scope>
    <source>
        <strain evidence="4 5">ACCC10489</strain>
    </source>
</reference>
<evidence type="ECO:0000259" key="3">
    <source>
        <dbReference type="Pfam" id="PF04536"/>
    </source>
</evidence>
<feature type="compositionally biased region" description="Gly residues" evidence="1">
    <location>
        <begin position="297"/>
        <end position="315"/>
    </location>
</feature>
<sequence length="315" mass="34323">MDRPFRTTPANAIARKAAWLCALIWLAVLAPVQAQAQAQAQDLPDWQDLHVNDFAGLLAPQDAQALDRALAGLRKDAGIQGTVVTLTDRARHGGSDGLEPFATRLFNHWGVGDGARSDGFMVLVLAENREARIELGRGYENDADILAQEIMRNTMLPAFRDGRMSQGIRDGTLAVITLIARPVATGQPLGTRERELMDRIVPLAFGGAWLLILGAIARQLWQRNRCPRCGHRGLETQVAPLQTPLPEGGHMVSHDDVTRRCPACDWSESRQRLRRQTVWYDPNGAVLRSRTNRAAGGNSGFGGGSSRGGGASGRW</sequence>
<feature type="signal peptide" evidence="2">
    <location>
        <begin position="1"/>
        <end position="36"/>
    </location>
</feature>
<keyword evidence="2" id="KW-0732">Signal</keyword>
<dbReference type="InterPro" id="IPR007621">
    <property type="entry name" value="TPM_dom"/>
</dbReference>
<protein>
    <submittedName>
        <fullName evidence="4">TPM domain-containing protein</fullName>
    </submittedName>
</protein>
<dbReference type="AlphaFoldDB" id="A0A7H9BTC8"/>
<dbReference type="EMBL" id="CP058689">
    <property type="protein sequence ID" value="QLH14146.1"/>
    <property type="molecule type" value="Genomic_DNA"/>
</dbReference>
<dbReference type="PANTHER" id="PTHR30373:SF2">
    <property type="entry name" value="UPF0603 PROTEIN YGCG"/>
    <property type="match status" value="1"/>
</dbReference>
<feature type="region of interest" description="Disordered" evidence="1">
    <location>
        <begin position="290"/>
        <end position="315"/>
    </location>
</feature>
<evidence type="ECO:0000313" key="4">
    <source>
        <dbReference type="EMBL" id="QLH14146.1"/>
    </source>
</evidence>
<evidence type="ECO:0000256" key="2">
    <source>
        <dbReference type="SAM" id="SignalP"/>
    </source>
</evidence>
<organism evidence="4 5">
    <name type="scientific">Paracoccus pantotrophus</name>
    <name type="common">Thiosphaera pantotropha</name>
    <dbReference type="NCBI Taxonomy" id="82367"/>
    <lineage>
        <taxon>Bacteria</taxon>
        <taxon>Pseudomonadati</taxon>
        <taxon>Pseudomonadota</taxon>
        <taxon>Alphaproteobacteria</taxon>
        <taxon>Rhodobacterales</taxon>
        <taxon>Paracoccaceae</taxon>
        <taxon>Paracoccus</taxon>
    </lineage>
</organism>
<name>A0A7H9BTC8_PARPN</name>
<feature type="chain" id="PRO_5028831104" evidence="2">
    <location>
        <begin position="37"/>
        <end position="315"/>
    </location>
</feature>
<dbReference type="Gene3D" id="3.10.310.50">
    <property type="match status" value="1"/>
</dbReference>
<dbReference type="Pfam" id="PF04536">
    <property type="entry name" value="TPM_phosphatase"/>
    <property type="match status" value="1"/>
</dbReference>
<dbReference type="RefSeq" id="WP_179921230.1">
    <property type="nucleotide sequence ID" value="NZ_CP058689.1"/>
</dbReference>
<feature type="domain" description="TPM" evidence="3">
    <location>
        <begin position="51"/>
        <end position="177"/>
    </location>
</feature>